<dbReference type="Proteomes" id="UP001153069">
    <property type="component" value="Unassembled WGS sequence"/>
</dbReference>
<dbReference type="OrthoDB" id="47831at2759"/>
<evidence type="ECO:0000313" key="2">
    <source>
        <dbReference type="EMBL" id="CAB9523609.1"/>
    </source>
</evidence>
<keyword evidence="3" id="KW-1185">Reference proteome</keyword>
<protein>
    <recommendedName>
        <fullName evidence="4">Sulfotransferase</fullName>
    </recommendedName>
</protein>
<name>A0A9N8EQU9_9STRA</name>
<feature type="transmembrane region" description="Helical" evidence="1">
    <location>
        <begin position="20"/>
        <end position="38"/>
    </location>
</feature>
<keyword evidence="1" id="KW-0812">Transmembrane</keyword>
<dbReference type="EMBL" id="CAICTM010001435">
    <property type="protein sequence ID" value="CAB9523609.1"/>
    <property type="molecule type" value="Genomic_DNA"/>
</dbReference>
<gene>
    <name evidence="2" type="ORF">SEMRO_1437_G272540.1</name>
</gene>
<evidence type="ECO:0000256" key="1">
    <source>
        <dbReference type="SAM" id="Phobius"/>
    </source>
</evidence>
<accession>A0A9N8EQU9</accession>
<sequence>MVRLIRRRKLHTKPFDARSLTVVVLVSAIAFLEIFGFVRERQQLFGVEVAIGSLVASISNSSKIHLDLQDSLPTTAASTKGEDAQDANKNISNAPFLPEMAKLQMRLSARHQEKFHRNKDLLASNFPEDVLYSMDPFTKQFYAFNLNPQFAFRHIYKNGGTTVERQTGLTRSTPEQVGNRTIVATVRDPIDHWLAGWQECGFRLPKVMGKYNQTLDYDSRIRQWLWEVDHSIQQTVFQKGPCERQRLCTCALHSVPQANFLIGVNDDGGTLLFDPRVTLIGDLQELPELFRLVGLEYNTSMDAGNQASQNVAKVDYFPKKKHLLSNATLQRICQFVRVDYFLFDFEMPETCRQT</sequence>
<evidence type="ECO:0000313" key="3">
    <source>
        <dbReference type="Proteomes" id="UP001153069"/>
    </source>
</evidence>
<dbReference type="AlphaFoldDB" id="A0A9N8EQU9"/>
<keyword evidence="1" id="KW-0472">Membrane</keyword>
<evidence type="ECO:0008006" key="4">
    <source>
        <dbReference type="Google" id="ProtNLM"/>
    </source>
</evidence>
<proteinExistence type="predicted"/>
<organism evidence="2 3">
    <name type="scientific">Seminavis robusta</name>
    <dbReference type="NCBI Taxonomy" id="568900"/>
    <lineage>
        <taxon>Eukaryota</taxon>
        <taxon>Sar</taxon>
        <taxon>Stramenopiles</taxon>
        <taxon>Ochrophyta</taxon>
        <taxon>Bacillariophyta</taxon>
        <taxon>Bacillariophyceae</taxon>
        <taxon>Bacillariophycidae</taxon>
        <taxon>Naviculales</taxon>
        <taxon>Naviculaceae</taxon>
        <taxon>Seminavis</taxon>
    </lineage>
</organism>
<reference evidence="2" key="1">
    <citation type="submission" date="2020-06" db="EMBL/GenBank/DDBJ databases">
        <authorList>
            <consortium name="Plant Systems Biology data submission"/>
        </authorList>
    </citation>
    <scope>NUCLEOTIDE SEQUENCE</scope>
    <source>
        <strain evidence="2">D6</strain>
    </source>
</reference>
<comment type="caution">
    <text evidence="2">The sequence shown here is derived from an EMBL/GenBank/DDBJ whole genome shotgun (WGS) entry which is preliminary data.</text>
</comment>
<keyword evidence="1" id="KW-1133">Transmembrane helix</keyword>